<dbReference type="Pfam" id="PF00069">
    <property type="entry name" value="Pkinase"/>
    <property type="match status" value="2"/>
</dbReference>
<reference evidence="3 4" key="1">
    <citation type="submission" date="2024-04" db="EMBL/GenBank/DDBJ databases">
        <title>Tritrichomonas musculus Genome.</title>
        <authorList>
            <person name="Alves-Ferreira E."/>
            <person name="Grigg M."/>
            <person name="Lorenzi H."/>
            <person name="Galac M."/>
        </authorList>
    </citation>
    <scope>NUCLEOTIDE SEQUENCE [LARGE SCALE GENOMIC DNA]</scope>
    <source>
        <strain evidence="3 4">EAF2021</strain>
    </source>
</reference>
<evidence type="ECO:0000313" key="3">
    <source>
        <dbReference type="EMBL" id="KAK8872145.1"/>
    </source>
</evidence>
<dbReference type="InterPro" id="IPR011009">
    <property type="entry name" value="Kinase-like_dom_sf"/>
</dbReference>
<evidence type="ECO:0000259" key="2">
    <source>
        <dbReference type="PROSITE" id="PS50011"/>
    </source>
</evidence>
<name>A0ABR2J3D9_9EUKA</name>
<dbReference type="Gene3D" id="3.30.200.20">
    <property type="entry name" value="Phosphorylase Kinase, domain 1"/>
    <property type="match status" value="1"/>
</dbReference>
<dbReference type="SUPFAM" id="SSF56112">
    <property type="entry name" value="Protein kinase-like (PK-like)"/>
    <property type="match status" value="1"/>
</dbReference>
<dbReference type="EMBL" id="JAPFFF010000013">
    <property type="protein sequence ID" value="KAK8872145.1"/>
    <property type="molecule type" value="Genomic_DNA"/>
</dbReference>
<comment type="caution">
    <text evidence="3">The sequence shown here is derived from an EMBL/GenBank/DDBJ whole genome shotgun (WGS) entry which is preliminary data.</text>
</comment>
<dbReference type="PROSITE" id="PS00108">
    <property type="entry name" value="PROTEIN_KINASE_ST"/>
    <property type="match status" value="1"/>
</dbReference>
<dbReference type="Gene3D" id="1.10.510.10">
    <property type="entry name" value="Transferase(Phosphotransferase) domain 1"/>
    <property type="match status" value="1"/>
</dbReference>
<feature type="compositionally biased region" description="Low complexity" evidence="1">
    <location>
        <begin position="184"/>
        <end position="225"/>
    </location>
</feature>
<gene>
    <name evidence="3" type="ORF">M9Y10_007906</name>
</gene>
<dbReference type="InterPro" id="IPR008271">
    <property type="entry name" value="Ser/Thr_kinase_AS"/>
</dbReference>
<keyword evidence="4" id="KW-1185">Reference proteome</keyword>
<accession>A0ABR2J3D9</accession>
<feature type="region of interest" description="Disordered" evidence="1">
    <location>
        <begin position="183"/>
        <end position="225"/>
    </location>
</feature>
<dbReference type="Proteomes" id="UP001470230">
    <property type="component" value="Unassembled WGS sequence"/>
</dbReference>
<evidence type="ECO:0000313" key="4">
    <source>
        <dbReference type="Proteomes" id="UP001470230"/>
    </source>
</evidence>
<feature type="domain" description="Protein kinase" evidence="2">
    <location>
        <begin position="26"/>
        <end position="379"/>
    </location>
</feature>
<protein>
    <recommendedName>
        <fullName evidence="2">Protein kinase domain-containing protein</fullName>
    </recommendedName>
</protein>
<dbReference type="PROSITE" id="PS50011">
    <property type="entry name" value="PROTEIN_KINASE_DOM"/>
    <property type="match status" value="1"/>
</dbReference>
<proteinExistence type="predicted"/>
<dbReference type="SMART" id="SM00220">
    <property type="entry name" value="S_TKc"/>
    <property type="match status" value="1"/>
</dbReference>
<dbReference type="PANTHER" id="PTHR44167:SF24">
    <property type="entry name" value="SERINE_THREONINE-PROTEIN KINASE CHK2"/>
    <property type="match status" value="1"/>
</dbReference>
<evidence type="ECO:0000256" key="1">
    <source>
        <dbReference type="SAM" id="MobiDB-lite"/>
    </source>
</evidence>
<organism evidence="3 4">
    <name type="scientific">Tritrichomonas musculus</name>
    <dbReference type="NCBI Taxonomy" id="1915356"/>
    <lineage>
        <taxon>Eukaryota</taxon>
        <taxon>Metamonada</taxon>
        <taxon>Parabasalia</taxon>
        <taxon>Tritrichomonadida</taxon>
        <taxon>Tritrichomonadidae</taxon>
        <taxon>Tritrichomonas</taxon>
    </lineage>
</organism>
<dbReference type="PANTHER" id="PTHR44167">
    <property type="entry name" value="OVARIAN-SPECIFIC SERINE/THREONINE-PROTEIN KINASE LOK-RELATED"/>
    <property type="match status" value="1"/>
</dbReference>
<dbReference type="InterPro" id="IPR000719">
    <property type="entry name" value="Prot_kinase_dom"/>
</dbReference>
<sequence length="410" mass="47723">MDLGPPYFTPDTPPPPICQKIGRYIIHSSLIPRSLPYSYIYLCYDPIDNKKKVIKFIKLFENRIEMIKNEIEVMRAVHHPNIIKIQDFFRYDAYMCVIIPYTPHRSVLTFLKNYYPGGFPETMAKKIINQMLKAVQCLHGMGIWHRDIKLENFLIFESSPDSSYDIYNTNFFDNSNSCDSHVENNSNDFDDNFNNNSQNTNNNSFNHNNDNNENDNNNNNNHSNFTKNIEISDKISFNNSDDSDSIDNLNCVDFNRISIVLTDFGFARFFMPDEKSTDFVGTYRYMAPEIVNNQEYDKSVDIWALGVTFYEILTGQSPFPSTENTFSKFLKKLMKGELNKRLLKSKRISKEAQNLIENMCKFNPSDRFTASRAIMHEWIQSQFSKVSAVNEVESIIWFGINEVDQFNPGT</sequence>